<sequence>MAELRANPAGRRGSRMQIVARGPVLGARIHTRHKVLGRQVDRCLTPRQRLRNDPRGQRVALQGEMAARDQRPGSPAMVLARPSRGLRFAHGRPPLLLRAHGACVVE</sequence>
<proteinExistence type="predicted"/>
<gene>
    <name evidence="1" type="ORF">IPP58_11575</name>
</gene>
<reference evidence="1" key="1">
    <citation type="submission" date="2020-10" db="EMBL/GenBank/DDBJ databases">
        <title>Connecting structure to function with the recovery of over 1000 high-quality activated sludge metagenome-assembled genomes encoding full-length rRNA genes using long-read sequencing.</title>
        <authorList>
            <person name="Singleton C.M."/>
            <person name="Petriglieri F."/>
            <person name="Kristensen J.M."/>
            <person name="Kirkegaard R.H."/>
            <person name="Michaelsen T.Y."/>
            <person name="Andersen M.H."/>
            <person name="Karst S.M."/>
            <person name="Dueholm M.S."/>
            <person name="Nielsen P.H."/>
            <person name="Albertsen M."/>
        </authorList>
    </citation>
    <scope>NUCLEOTIDE SEQUENCE</scope>
    <source>
        <strain evidence="1">Skiv_18-Q3-R9-52_MAXAC.067</strain>
    </source>
</reference>
<dbReference type="Proteomes" id="UP000886657">
    <property type="component" value="Unassembled WGS sequence"/>
</dbReference>
<dbReference type="EMBL" id="JADKIO010000008">
    <property type="protein sequence ID" value="MBK9797116.1"/>
    <property type="molecule type" value="Genomic_DNA"/>
</dbReference>
<dbReference type="AlphaFoldDB" id="A0A9D7XH91"/>
<accession>A0A9D7XH91</accession>
<protein>
    <submittedName>
        <fullName evidence="1">Uncharacterized protein</fullName>
    </submittedName>
</protein>
<evidence type="ECO:0000313" key="2">
    <source>
        <dbReference type="Proteomes" id="UP000886657"/>
    </source>
</evidence>
<name>A0A9D7XH91_9BACT</name>
<evidence type="ECO:0000313" key="1">
    <source>
        <dbReference type="EMBL" id="MBK9797116.1"/>
    </source>
</evidence>
<comment type="caution">
    <text evidence="1">The sequence shown here is derived from an EMBL/GenBank/DDBJ whole genome shotgun (WGS) entry which is preliminary data.</text>
</comment>
<organism evidence="1 2">
    <name type="scientific">Candidatus Geothrix skivensis</name>
    <dbReference type="NCBI Taxonomy" id="2954439"/>
    <lineage>
        <taxon>Bacteria</taxon>
        <taxon>Pseudomonadati</taxon>
        <taxon>Acidobacteriota</taxon>
        <taxon>Holophagae</taxon>
        <taxon>Holophagales</taxon>
        <taxon>Holophagaceae</taxon>
        <taxon>Geothrix</taxon>
    </lineage>
</organism>